<feature type="region of interest" description="Disordered" evidence="1">
    <location>
        <begin position="529"/>
        <end position="559"/>
    </location>
</feature>
<feature type="domain" description="Retrotransposon gag" evidence="2">
    <location>
        <begin position="389"/>
        <end position="487"/>
    </location>
</feature>
<dbReference type="EMBL" id="BKCJ010002465">
    <property type="protein sequence ID" value="GEU48742.1"/>
    <property type="molecule type" value="Genomic_DNA"/>
</dbReference>
<dbReference type="Gene3D" id="2.40.70.10">
    <property type="entry name" value="Acid Proteases"/>
    <property type="match status" value="1"/>
</dbReference>
<reference evidence="3" key="1">
    <citation type="journal article" date="2019" name="Sci. Rep.">
        <title>Draft genome of Tanacetum cinerariifolium, the natural source of mosquito coil.</title>
        <authorList>
            <person name="Yamashiro T."/>
            <person name="Shiraishi A."/>
            <person name="Satake H."/>
            <person name="Nakayama K."/>
        </authorList>
    </citation>
    <scope>NUCLEOTIDE SEQUENCE</scope>
</reference>
<feature type="compositionally biased region" description="Polar residues" evidence="1">
    <location>
        <begin position="318"/>
        <end position="337"/>
    </location>
</feature>
<accession>A0A6L2KJB9</accession>
<dbReference type="PANTHER" id="PTHR15503:SF45">
    <property type="entry name" value="RNA-DIRECTED DNA POLYMERASE HOMOLOG"/>
    <property type="match status" value="1"/>
</dbReference>
<gene>
    <name evidence="3" type="ORF">Tci_020720</name>
</gene>
<feature type="region of interest" description="Disordered" evidence="1">
    <location>
        <begin position="316"/>
        <end position="338"/>
    </location>
</feature>
<feature type="region of interest" description="Disordered" evidence="1">
    <location>
        <begin position="34"/>
        <end position="151"/>
    </location>
</feature>
<dbReference type="PANTHER" id="PTHR15503">
    <property type="entry name" value="LDOC1 RELATED"/>
    <property type="match status" value="1"/>
</dbReference>
<dbReference type="SUPFAM" id="SSF50630">
    <property type="entry name" value="Acid proteases"/>
    <property type="match status" value="1"/>
</dbReference>
<dbReference type="CDD" id="cd00303">
    <property type="entry name" value="retropepsin_like"/>
    <property type="match status" value="1"/>
</dbReference>
<dbReference type="InterPro" id="IPR032567">
    <property type="entry name" value="RTL1-rel"/>
</dbReference>
<dbReference type="InterPro" id="IPR005162">
    <property type="entry name" value="Retrotrans_gag_dom"/>
</dbReference>
<organism evidence="3">
    <name type="scientific">Tanacetum cinerariifolium</name>
    <name type="common">Dalmatian daisy</name>
    <name type="synonym">Chrysanthemum cinerariifolium</name>
    <dbReference type="NCBI Taxonomy" id="118510"/>
    <lineage>
        <taxon>Eukaryota</taxon>
        <taxon>Viridiplantae</taxon>
        <taxon>Streptophyta</taxon>
        <taxon>Embryophyta</taxon>
        <taxon>Tracheophyta</taxon>
        <taxon>Spermatophyta</taxon>
        <taxon>Magnoliopsida</taxon>
        <taxon>eudicotyledons</taxon>
        <taxon>Gunneridae</taxon>
        <taxon>Pentapetalae</taxon>
        <taxon>asterids</taxon>
        <taxon>campanulids</taxon>
        <taxon>Asterales</taxon>
        <taxon>Asteraceae</taxon>
        <taxon>Asteroideae</taxon>
        <taxon>Anthemideae</taxon>
        <taxon>Anthemidinae</taxon>
        <taxon>Tanacetum</taxon>
    </lineage>
</organism>
<dbReference type="AlphaFoldDB" id="A0A6L2KJB9"/>
<dbReference type="Pfam" id="PF08284">
    <property type="entry name" value="RVP_2"/>
    <property type="match status" value="1"/>
</dbReference>
<feature type="compositionally biased region" description="Low complexity" evidence="1">
    <location>
        <begin position="110"/>
        <end position="124"/>
    </location>
</feature>
<evidence type="ECO:0000256" key="1">
    <source>
        <dbReference type="SAM" id="MobiDB-lite"/>
    </source>
</evidence>
<feature type="compositionally biased region" description="Low complexity" evidence="1">
    <location>
        <begin position="537"/>
        <end position="548"/>
    </location>
</feature>
<protein>
    <recommendedName>
        <fullName evidence="2">Retrotransposon gag domain-containing protein</fullName>
    </recommendedName>
</protein>
<sequence>MSSDSASSEVMYTSISSLGEPLAWAANFFGLQERDSSEAAPASPDYEILIEDQPYVVVDSPIALSTGYVADSDPKEDPKEDPEDDDEDEDEDEEPFEDEDDDEEEEHLAPVDSPVVPVIDPVPSAEDTKAFETDEAAPTPVPSPRRYTARMSVRPQTPIPWPSEAEVERLLALPIPPPSPLTPLLSSLLQIPSPLLPHVPTSLPLPLSPLPPLPASLSIPSPVDRREDTSEAELPPRKRLCLNALTLRYEVGESSAAAPRPTGGHRLDYGFIGMMDAEVRRQRAKEVGYGIRDVWVDPTETVEEDTQDIYVVIEDTQDSTNGQGDGSHNSNTGTRGNVRTPRECTYKDFLNCKPLTFKGTEGVVVLTQWFEKMESVFHISNCAVENQVKFATCTFFGNALTWWNSHIKAVTQDVAYAMDWKTLRKMMTDKYCPRGELKKLEIELWNLKVKDTDVTSYTLRFQELALMCGRMFHEESEEVEKYVGGLPDMIRGNVMSYQPKTMAKAIEFANDQMDQKVLTISERQAEQKKKMELNAGNNQRYQQQNKRQNSGRAYTAGPGEKREHTGFIAFMYQGHFKKDCPKLKNGNPGNQRGNGNALAKVYVVGNAGTNPDSNVVTGTFLLNNLYASILFDTSADRSFVSTTFSSLIDITPTTLDHYYDVKLADRKIIRINTIIQGCTLNFLNHPFNINLMPIELGSFDVIIGMDWLSKYHVVIDCAEKIVRIPWGNETLLVYGDGSNQGNETHLNIISYTKTH</sequence>
<dbReference type="Pfam" id="PF03732">
    <property type="entry name" value="Retrotrans_gag"/>
    <property type="match status" value="1"/>
</dbReference>
<evidence type="ECO:0000313" key="3">
    <source>
        <dbReference type="EMBL" id="GEU48742.1"/>
    </source>
</evidence>
<evidence type="ECO:0000259" key="2">
    <source>
        <dbReference type="Pfam" id="PF03732"/>
    </source>
</evidence>
<feature type="compositionally biased region" description="Acidic residues" evidence="1">
    <location>
        <begin position="79"/>
        <end position="106"/>
    </location>
</feature>
<comment type="caution">
    <text evidence="3">The sequence shown here is derived from an EMBL/GenBank/DDBJ whole genome shotgun (WGS) entry which is preliminary data.</text>
</comment>
<dbReference type="InterPro" id="IPR021109">
    <property type="entry name" value="Peptidase_aspartic_dom_sf"/>
</dbReference>
<name>A0A6L2KJB9_TANCI</name>
<proteinExistence type="predicted"/>